<evidence type="ECO:0000256" key="2">
    <source>
        <dbReference type="ARBA" id="ARBA00022475"/>
    </source>
</evidence>
<keyword evidence="4 7" id="KW-1133">Transmembrane helix</keyword>
<dbReference type="SUPFAM" id="SSF103473">
    <property type="entry name" value="MFS general substrate transporter"/>
    <property type="match status" value="1"/>
</dbReference>
<evidence type="ECO:0000256" key="3">
    <source>
        <dbReference type="ARBA" id="ARBA00022692"/>
    </source>
</evidence>
<keyword evidence="10" id="KW-1185">Reference proteome</keyword>
<feature type="region of interest" description="Disordered" evidence="6">
    <location>
        <begin position="407"/>
        <end position="436"/>
    </location>
</feature>
<evidence type="ECO:0000256" key="1">
    <source>
        <dbReference type="ARBA" id="ARBA00004651"/>
    </source>
</evidence>
<keyword evidence="5 7" id="KW-0472">Membrane</keyword>
<proteinExistence type="predicted"/>
<dbReference type="Gene3D" id="1.20.1250.20">
    <property type="entry name" value="MFS general substrate transporter like domains"/>
    <property type="match status" value="1"/>
</dbReference>
<evidence type="ECO:0000313" key="9">
    <source>
        <dbReference type="EMBL" id="GIH80789.1"/>
    </source>
</evidence>
<dbReference type="InterPro" id="IPR036259">
    <property type="entry name" value="MFS_trans_sf"/>
</dbReference>
<keyword evidence="2" id="KW-1003">Cell membrane</keyword>
<evidence type="ECO:0000256" key="6">
    <source>
        <dbReference type="SAM" id="MobiDB-lite"/>
    </source>
</evidence>
<feature type="transmembrane region" description="Helical" evidence="7">
    <location>
        <begin position="21"/>
        <end position="42"/>
    </location>
</feature>
<accession>A0A8J3RT90</accession>
<evidence type="ECO:0000259" key="8">
    <source>
        <dbReference type="PROSITE" id="PS50850"/>
    </source>
</evidence>
<reference evidence="9 10" key="1">
    <citation type="submission" date="2021-01" db="EMBL/GenBank/DDBJ databases">
        <title>Whole genome shotgun sequence of Planobispora longispora NBRC 13918.</title>
        <authorList>
            <person name="Komaki H."/>
            <person name="Tamura T."/>
        </authorList>
    </citation>
    <scope>NUCLEOTIDE SEQUENCE [LARGE SCALE GENOMIC DNA]</scope>
    <source>
        <strain evidence="9 10">NBRC 13918</strain>
    </source>
</reference>
<protein>
    <submittedName>
        <fullName evidence="9">MFS transporter</fullName>
    </submittedName>
</protein>
<evidence type="ECO:0000256" key="5">
    <source>
        <dbReference type="ARBA" id="ARBA00023136"/>
    </source>
</evidence>
<feature type="compositionally biased region" description="Basic and acidic residues" evidence="6">
    <location>
        <begin position="419"/>
        <end position="428"/>
    </location>
</feature>
<dbReference type="Proteomes" id="UP000616724">
    <property type="component" value="Unassembled WGS sequence"/>
</dbReference>
<feature type="transmembrane region" description="Helical" evidence="7">
    <location>
        <begin position="48"/>
        <end position="67"/>
    </location>
</feature>
<evidence type="ECO:0000256" key="4">
    <source>
        <dbReference type="ARBA" id="ARBA00022989"/>
    </source>
</evidence>
<dbReference type="PROSITE" id="PS50850">
    <property type="entry name" value="MFS"/>
    <property type="match status" value="1"/>
</dbReference>
<feature type="domain" description="Major facilitator superfamily (MFS) profile" evidence="8">
    <location>
        <begin position="1"/>
        <end position="400"/>
    </location>
</feature>
<feature type="transmembrane region" description="Helical" evidence="7">
    <location>
        <begin position="375"/>
        <end position="396"/>
    </location>
</feature>
<dbReference type="PANTHER" id="PTHR23513">
    <property type="entry name" value="INTEGRAL MEMBRANE EFFLUX PROTEIN-RELATED"/>
    <property type="match status" value="1"/>
</dbReference>
<sequence>MTGTADSISLWRDRDYRNYRVSRAIAMLGSHMSSLAFPLLVLGMGEGAVKAGLLGTCAVVIGTISKLPAGHLADRFDQKRLMLAMDAVRLATVGSIPLAAVLGHLTFPQLVVVALVEGVATAVFGSASMVFVRVIVPPAQFALAMSQSQRIFGIAALVGPMLGGALYAVDPLLPFVVDTASYAVSGALLLAVSARPGRREEGGPAGEDRRVTAGLRWLAAHRGILGLTGFCAVLNLAGAASGLAAVLVMSGQGVPSGVIGVVMACGGCGVVAGSMVVTRVVGLGPARLYPAAGLLWAGSFAILSVSQSPWAVGAVLTFLAALGPSTSVMLFQLVAERAPQGLYGRVIAAQGLISTSLAFAGPLLAGVAVAWFGGAAVWLVFAGLCLAATLVMIPFLPCVDRTAEPPELAEPAGPAVLAHDAHDAHDAQGPRTGPET</sequence>
<comment type="caution">
    <text evidence="9">The sequence shown here is derived from an EMBL/GenBank/DDBJ whole genome shotgun (WGS) entry which is preliminary data.</text>
</comment>
<dbReference type="EMBL" id="BOOH01000064">
    <property type="protein sequence ID" value="GIH80789.1"/>
    <property type="molecule type" value="Genomic_DNA"/>
</dbReference>
<feature type="transmembrane region" description="Helical" evidence="7">
    <location>
        <begin position="288"/>
        <end position="305"/>
    </location>
</feature>
<dbReference type="GO" id="GO:0022857">
    <property type="term" value="F:transmembrane transporter activity"/>
    <property type="evidence" value="ECO:0007669"/>
    <property type="project" value="InterPro"/>
</dbReference>
<dbReference type="RefSeq" id="WP_203895210.1">
    <property type="nucleotide sequence ID" value="NZ_BOOH01000064.1"/>
</dbReference>
<dbReference type="GO" id="GO:0005886">
    <property type="term" value="C:plasma membrane"/>
    <property type="evidence" value="ECO:0007669"/>
    <property type="project" value="UniProtKB-SubCell"/>
</dbReference>
<dbReference type="CDD" id="cd06173">
    <property type="entry name" value="MFS_MefA_like"/>
    <property type="match status" value="1"/>
</dbReference>
<organism evidence="9 10">
    <name type="scientific">Planobispora longispora</name>
    <dbReference type="NCBI Taxonomy" id="28887"/>
    <lineage>
        <taxon>Bacteria</taxon>
        <taxon>Bacillati</taxon>
        <taxon>Actinomycetota</taxon>
        <taxon>Actinomycetes</taxon>
        <taxon>Streptosporangiales</taxon>
        <taxon>Streptosporangiaceae</taxon>
        <taxon>Planobispora</taxon>
    </lineage>
</organism>
<feature type="transmembrane region" description="Helical" evidence="7">
    <location>
        <begin position="175"/>
        <end position="192"/>
    </location>
</feature>
<dbReference type="InterPro" id="IPR011701">
    <property type="entry name" value="MFS"/>
</dbReference>
<dbReference type="Pfam" id="PF07690">
    <property type="entry name" value="MFS_1"/>
    <property type="match status" value="1"/>
</dbReference>
<feature type="transmembrane region" description="Helical" evidence="7">
    <location>
        <begin position="346"/>
        <end position="369"/>
    </location>
</feature>
<name>A0A8J3RT90_9ACTN</name>
<dbReference type="InterPro" id="IPR020846">
    <property type="entry name" value="MFS_dom"/>
</dbReference>
<dbReference type="AlphaFoldDB" id="A0A8J3RT90"/>
<feature type="transmembrane region" description="Helical" evidence="7">
    <location>
        <begin position="87"/>
        <end position="107"/>
    </location>
</feature>
<feature type="transmembrane region" description="Helical" evidence="7">
    <location>
        <begin position="254"/>
        <end position="276"/>
    </location>
</feature>
<gene>
    <name evidence="9" type="ORF">Plo01_72180</name>
</gene>
<keyword evidence="3 7" id="KW-0812">Transmembrane</keyword>
<comment type="subcellular location">
    <subcellularLocation>
        <location evidence="1">Cell membrane</location>
        <topology evidence="1">Multi-pass membrane protein</topology>
    </subcellularLocation>
</comment>
<evidence type="ECO:0000256" key="7">
    <source>
        <dbReference type="SAM" id="Phobius"/>
    </source>
</evidence>
<feature type="transmembrane region" description="Helical" evidence="7">
    <location>
        <begin position="311"/>
        <end position="334"/>
    </location>
</feature>
<dbReference type="PANTHER" id="PTHR23513:SF6">
    <property type="entry name" value="MAJOR FACILITATOR SUPERFAMILY ASSOCIATED DOMAIN-CONTAINING PROTEIN"/>
    <property type="match status" value="1"/>
</dbReference>
<feature type="transmembrane region" description="Helical" evidence="7">
    <location>
        <begin position="119"/>
        <end position="139"/>
    </location>
</feature>
<feature type="transmembrane region" description="Helical" evidence="7">
    <location>
        <begin position="151"/>
        <end position="169"/>
    </location>
</feature>
<feature type="transmembrane region" description="Helical" evidence="7">
    <location>
        <begin position="224"/>
        <end position="248"/>
    </location>
</feature>
<evidence type="ECO:0000313" key="10">
    <source>
        <dbReference type="Proteomes" id="UP000616724"/>
    </source>
</evidence>